<dbReference type="EC" id="2.7.4.8" evidence="2 9"/>
<dbReference type="InterPro" id="IPR027417">
    <property type="entry name" value="P-loop_NTPase"/>
</dbReference>
<comment type="subcellular location">
    <subcellularLocation>
        <location evidence="9">Cytoplasm</location>
    </subcellularLocation>
</comment>
<proteinExistence type="inferred from homology"/>
<dbReference type="FunFam" id="3.30.63.10:FF:000002">
    <property type="entry name" value="Guanylate kinase 1"/>
    <property type="match status" value="1"/>
</dbReference>
<evidence type="ECO:0000256" key="2">
    <source>
        <dbReference type="ARBA" id="ARBA00012961"/>
    </source>
</evidence>
<dbReference type="InterPro" id="IPR008144">
    <property type="entry name" value="Guanylate_kin-like_dom"/>
</dbReference>
<accession>A0A222MW72</accession>
<dbReference type="AlphaFoldDB" id="A0A222MW72"/>
<dbReference type="PANTHER" id="PTHR23117">
    <property type="entry name" value="GUANYLATE KINASE-RELATED"/>
    <property type="match status" value="1"/>
</dbReference>
<dbReference type="GO" id="GO:0005829">
    <property type="term" value="C:cytosol"/>
    <property type="evidence" value="ECO:0007669"/>
    <property type="project" value="TreeGrafter"/>
</dbReference>
<dbReference type="PROSITE" id="PS50052">
    <property type="entry name" value="GUANYLATE_KINASE_2"/>
    <property type="match status" value="1"/>
</dbReference>
<dbReference type="CDD" id="cd00071">
    <property type="entry name" value="GMPK"/>
    <property type="match status" value="1"/>
</dbReference>
<dbReference type="OrthoDB" id="9808150at2"/>
<dbReference type="InterPro" id="IPR008145">
    <property type="entry name" value="GK/Ca_channel_bsu"/>
</dbReference>
<dbReference type="KEGG" id="cavi:CAV_0343"/>
<dbReference type="SUPFAM" id="SSF52540">
    <property type="entry name" value="P-loop containing nucleoside triphosphate hydrolases"/>
    <property type="match status" value="1"/>
</dbReference>
<feature type="domain" description="Guanylate kinase-like" evidence="10">
    <location>
        <begin position="4"/>
        <end position="183"/>
    </location>
</feature>
<evidence type="ECO:0000256" key="3">
    <source>
        <dbReference type="ARBA" id="ARBA00016296"/>
    </source>
</evidence>
<keyword evidence="4 9" id="KW-0808">Transferase</keyword>
<dbReference type="EMBL" id="CP022347">
    <property type="protein sequence ID" value="ASQ30011.1"/>
    <property type="molecule type" value="Genomic_DNA"/>
</dbReference>
<dbReference type="Gene3D" id="3.30.63.10">
    <property type="entry name" value="Guanylate Kinase phosphate binding domain"/>
    <property type="match status" value="1"/>
</dbReference>
<reference evidence="11 12" key="1">
    <citation type="submission" date="2017-07" db="EMBL/GenBank/DDBJ databases">
        <title>Analysis of two Campylobacter avium genomes and identification of a novel hippuricase gene.</title>
        <authorList>
            <person name="Miller W.G."/>
            <person name="Chapman M.H."/>
            <person name="Yee E."/>
            <person name="Revez J."/>
            <person name="Bono J.L."/>
            <person name="Rossi M."/>
        </authorList>
    </citation>
    <scope>NUCLEOTIDE SEQUENCE [LARGE SCALE GENOMIC DNA]</scope>
    <source>
        <strain evidence="11 12">LMG 24591</strain>
    </source>
</reference>
<dbReference type="PROSITE" id="PS00856">
    <property type="entry name" value="GUANYLATE_KINASE_1"/>
    <property type="match status" value="1"/>
</dbReference>
<evidence type="ECO:0000256" key="5">
    <source>
        <dbReference type="ARBA" id="ARBA00022741"/>
    </source>
</evidence>
<dbReference type="Pfam" id="PF00625">
    <property type="entry name" value="Guanylate_kin"/>
    <property type="match status" value="1"/>
</dbReference>
<sequence length="206" mass="23995">MKQGYILLLSGPSGAGKSTLLSKLLEDFKDELYFSVSYTTRAPREKEKDGINYHFISRDSFEKKIQNGDFLEYAKVHDNYYGTSLKEVLDALNANKIVVFDIDVQGFMQVKNSLKDKLCSVFVSTKDLFTLKQRLNNRATNDDNLKQRLHNASLEMNFLKEYDYFIINDDVNIAYDELKNIFKAEKLRITRYNVDNILQLWNDKGE</sequence>
<dbReference type="InterPro" id="IPR020590">
    <property type="entry name" value="Guanylate_kinase_CS"/>
</dbReference>
<comment type="catalytic activity">
    <reaction evidence="9">
        <text>GMP + ATP = GDP + ADP</text>
        <dbReference type="Rhea" id="RHEA:20780"/>
        <dbReference type="ChEBI" id="CHEBI:30616"/>
        <dbReference type="ChEBI" id="CHEBI:58115"/>
        <dbReference type="ChEBI" id="CHEBI:58189"/>
        <dbReference type="ChEBI" id="CHEBI:456216"/>
        <dbReference type="EC" id="2.7.4.8"/>
    </reaction>
</comment>
<keyword evidence="6 9" id="KW-0418">Kinase</keyword>
<evidence type="ECO:0000256" key="7">
    <source>
        <dbReference type="ARBA" id="ARBA00022840"/>
    </source>
</evidence>
<evidence type="ECO:0000259" key="10">
    <source>
        <dbReference type="PROSITE" id="PS50052"/>
    </source>
</evidence>
<dbReference type="PANTHER" id="PTHR23117:SF13">
    <property type="entry name" value="GUANYLATE KINASE"/>
    <property type="match status" value="1"/>
</dbReference>
<evidence type="ECO:0000313" key="12">
    <source>
        <dbReference type="Proteomes" id="UP000201169"/>
    </source>
</evidence>
<dbReference type="GO" id="GO:0004385">
    <property type="term" value="F:GMP kinase activity"/>
    <property type="evidence" value="ECO:0007669"/>
    <property type="project" value="UniProtKB-UniRule"/>
</dbReference>
<evidence type="ECO:0000256" key="9">
    <source>
        <dbReference type="HAMAP-Rule" id="MF_00328"/>
    </source>
</evidence>
<dbReference type="NCBIfam" id="TIGR03263">
    <property type="entry name" value="guanyl_kin"/>
    <property type="match status" value="1"/>
</dbReference>
<feature type="binding site" evidence="9">
    <location>
        <begin position="11"/>
        <end position="18"/>
    </location>
    <ligand>
        <name>ATP</name>
        <dbReference type="ChEBI" id="CHEBI:30616"/>
    </ligand>
</feature>
<dbReference type="Proteomes" id="UP000201169">
    <property type="component" value="Chromosome"/>
</dbReference>
<evidence type="ECO:0000256" key="6">
    <source>
        <dbReference type="ARBA" id="ARBA00022777"/>
    </source>
</evidence>
<dbReference type="RefSeq" id="WP_094324799.1">
    <property type="nucleotide sequence ID" value="NZ_CP022347.1"/>
</dbReference>
<evidence type="ECO:0000256" key="4">
    <source>
        <dbReference type="ARBA" id="ARBA00022679"/>
    </source>
</evidence>
<dbReference type="GO" id="GO:0005524">
    <property type="term" value="F:ATP binding"/>
    <property type="evidence" value="ECO:0007669"/>
    <property type="project" value="UniProtKB-UniRule"/>
</dbReference>
<keyword evidence="12" id="KW-1185">Reference proteome</keyword>
<dbReference type="HAMAP" id="MF_00328">
    <property type="entry name" value="Guanylate_kinase"/>
    <property type="match status" value="1"/>
</dbReference>
<comment type="similarity">
    <text evidence="1 9">Belongs to the guanylate kinase family.</text>
</comment>
<keyword evidence="9" id="KW-0963">Cytoplasm</keyword>
<dbReference type="InterPro" id="IPR017665">
    <property type="entry name" value="Guanylate_kinase"/>
</dbReference>
<comment type="function">
    <text evidence="9">Essential for recycling GMP and indirectly, cGMP.</text>
</comment>
<organism evidence="11 12">
    <name type="scientific">Campylobacter avium LMG 24591</name>
    <dbReference type="NCBI Taxonomy" id="522484"/>
    <lineage>
        <taxon>Bacteria</taxon>
        <taxon>Pseudomonadati</taxon>
        <taxon>Campylobacterota</taxon>
        <taxon>Epsilonproteobacteria</taxon>
        <taxon>Campylobacterales</taxon>
        <taxon>Campylobacteraceae</taxon>
        <taxon>Campylobacter</taxon>
    </lineage>
</organism>
<name>A0A222MW72_9BACT</name>
<evidence type="ECO:0000313" key="11">
    <source>
        <dbReference type="EMBL" id="ASQ30011.1"/>
    </source>
</evidence>
<keyword evidence="7 9" id="KW-0067">ATP-binding</keyword>
<evidence type="ECO:0000256" key="8">
    <source>
        <dbReference type="ARBA" id="ARBA00030128"/>
    </source>
</evidence>
<dbReference type="Gene3D" id="3.40.50.300">
    <property type="entry name" value="P-loop containing nucleotide triphosphate hydrolases"/>
    <property type="match status" value="1"/>
</dbReference>
<keyword evidence="5 9" id="KW-0547">Nucleotide-binding</keyword>
<evidence type="ECO:0000256" key="1">
    <source>
        <dbReference type="ARBA" id="ARBA00005790"/>
    </source>
</evidence>
<dbReference type="SMART" id="SM00072">
    <property type="entry name" value="GuKc"/>
    <property type="match status" value="1"/>
</dbReference>
<gene>
    <name evidence="9 11" type="primary">gmk</name>
    <name evidence="11" type="ORF">CAV_0343</name>
</gene>
<protein>
    <recommendedName>
        <fullName evidence="3 9">Guanylate kinase</fullName>
        <ecNumber evidence="2 9">2.7.4.8</ecNumber>
    </recommendedName>
    <alternativeName>
        <fullName evidence="8 9">GMP kinase</fullName>
    </alternativeName>
</protein>